<dbReference type="EMBL" id="FMTP01000005">
    <property type="protein sequence ID" value="SCW85003.1"/>
    <property type="molecule type" value="Genomic_DNA"/>
</dbReference>
<dbReference type="GO" id="GO:0090313">
    <property type="term" value="P:regulation of protein targeting to membrane"/>
    <property type="evidence" value="ECO:0007669"/>
    <property type="project" value="TreeGrafter"/>
</dbReference>
<proteinExistence type="predicted"/>
<keyword evidence="2" id="KW-0732">Signal</keyword>
<evidence type="ECO:0000259" key="3">
    <source>
        <dbReference type="Pfam" id="PF05170"/>
    </source>
</evidence>
<feature type="compositionally biased region" description="Low complexity" evidence="1">
    <location>
        <begin position="1127"/>
        <end position="1171"/>
    </location>
</feature>
<dbReference type="PANTHER" id="PTHR30441:SF4">
    <property type="entry name" value="PROTEIN ASMA"/>
    <property type="match status" value="1"/>
</dbReference>
<accession>A0A1G4TUB5</accession>
<feature type="domain" description="AsmA" evidence="3">
    <location>
        <begin position="6"/>
        <end position="124"/>
    </location>
</feature>
<feature type="signal peptide" evidence="2">
    <location>
        <begin position="1"/>
        <end position="21"/>
    </location>
</feature>
<sequence length="1215" mass="122931">MQNLLLTIAGAIILAVAAAFAAPFVVDWSQWRSTFEAQAARTLGAPVVIRGPIDAQILPTPRVVLRDVSIGLDGGGTGITVEELSGRLNLGALMRGEVVADHVGLLRPRARLVVDTTGKLSLPTGVTKPGGFSIAGLSVTEGAFEIVDRANERTLKLDSVDLTGEVGGPTGPVRLEGEANAAGLRRRVRLNLTQFAAAGTAKMRLGAQNVGSPLSVDADGVLSLAGGAPSFRGRAALVRAAPPVTTAAVPGSAGADMLKAWSLSAKVEATPQAVAASDLNLTLDAAERPVALSGAARLVGAAPGHPESRLDLTLAARQLDLGAMTGGATPLAATDALARLLAPLADLAVVGSLDLSSDTVLLAGAAAREVKAGLDWSPGGWRARTLEARLPGGARITLSGSLPRVAGTGDANAALFGGSGVLEAQDLPAFVAWAVPQASGLVASLPVGAARLSGELSVSAGGFALDKIDLSAGASRFAGTAAYTLPSAAGRGRIDAVLTTSDVDVDALLPPIQRLVNLGVGTTDLNLSLSGRQVRLAGGSAQSLDIILKGGADGLGIERLAIENFAGLDLTGSGRLAGFGADTTGNARFTAKLSGARADGLPGLASAVGLTQIEPFLAATQASLAPVDLSLTLVSQAGRTTIDANGRLGGLSGSGQIGLGADGKLSGRATLDARDGSAVLSGVGVPGLRPNLGPARLTLDLDQRIEATLDFAGTRLRGEGTAAFDAAGRLDPDLNLTLESADLAALVLQLGASGPGTVPARFTGTLGRESESWWIRALSGSLGEQRLDGALAYMPGEPLRAELATPRWNVATALGLVVGASGAGEAEGWSRARFGPAPFATVAAELKLSVGRFDLPGGLALGEAKIVARLAEGRLAVESATGTLAGGTFAGKFNLARAGEAVQFDGRLGLTSAESAALFAALGVTQPKLRGRVSTTLDVTGRGNSPFALASQLQGQGSLAIEGLEVDQSDPKALQYVMLATERGPPPDQQRLAQLLSDGLARAPLKLARVESAVSVVDGVARTSAARLATGDQRFGLSGALDIPALSFEATLEMQDVASVGLPAAPAAAVQWRGPLAAPDRRFDLTALSTAINMRALERETKRLEAEYGRTPLTDGGEATDAGPLRRSNPSQAPAPQAAPRAASPNAAPRRAPATPTAPRVPASPTRPAAPQSYYGQYTPPGAMVPGSAAPPLAPPVDIPNDPLRNPMILPPLAP</sequence>
<evidence type="ECO:0000313" key="4">
    <source>
        <dbReference type="EMBL" id="SCW85003.1"/>
    </source>
</evidence>
<protein>
    <submittedName>
        <fullName evidence="4">Uncharacterized protein involved in outer membrane biogenesis</fullName>
    </submittedName>
</protein>
<gene>
    <name evidence="4" type="ORF">SAMN05660859_3162</name>
</gene>
<dbReference type="InterPro" id="IPR007844">
    <property type="entry name" value="AsmA"/>
</dbReference>
<evidence type="ECO:0000313" key="5">
    <source>
        <dbReference type="Proteomes" id="UP000198889"/>
    </source>
</evidence>
<feature type="chain" id="PRO_5011585191" evidence="2">
    <location>
        <begin position="22"/>
        <end position="1215"/>
    </location>
</feature>
<dbReference type="Proteomes" id="UP000198889">
    <property type="component" value="Unassembled WGS sequence"/>
</dbReference>
<dbReference type="AlphaFoldDB" id="A0A1G4TUB5"/>
<dbReference type="Pfam" id="PF05170">
    <property type="entry name" value="AsmA"/>
    <property type="match status" value="1"/>
</dbReference>
<name>A0A1G4TUB5_9HYPH</name>
<reference evidence="5" key="1">
    <citation type="submission" date="2016-10" db="EMBL/GenBank/DDBJ databases">
        <authorList>
            <person name="Varghese N."/>
            <person name="Submissions S."/>
        </authorList>
    </citation>
    <scope>NUCLEOTIDE SEQUENCE [LARGE SCALE GENOMIC DNA]</scope>
    <source>
        <strain evidence="5">CGMCC 1.1761</strain>
    </source>
</reference>
<organism evidence="4 5">
    <name type="scientific">Ancylobacter rudongensis</name>
    <dbReference type="NCBI Taxonomy" id="177413"/>
    <lineage>
        <taxon>Bacteria</taxon>
        <taxon>Pseudomonadati</taxon>
        <taxon>Pseudomonadota</taxon>
        <taxon>Alphaproteobacteria</taxon>
        <taxon>Hyphomicrobiales</taxon>
        <taxon>Xanthobacteraceae</taxon>
        <taxon>Ancylobacter</taxon>
    </lineage>
</organism>
<feature type="region of interest" description="Disordered" evidence="1">
    <location>
        <begin position="1104"/>
        <end position="1215"/>
    </location>
</feature>
<dbReference type="RefSeq" id="WP_091441528.1">
    <property type="nucleotide sequence ID" value="NZ_FMTP01000005.1"/>
</dbReference>
<keyword evidence="5" id="KW-1185">Reference proteome</keyword>
<dbReference type="GO" id="GO:0005886">
    <property type="term" value="C:plasma membrane"/>
    <property type="evidence" value="ECO:0007669"/>
    <property type="project" value="TreeGrafter"/>
</dbReference>
<evidence type="ECO:0000256" key="2">
    <source>
        <dbReference type="SAM" id="SignalP"/>
    </source>
</evidence>
<dbReference type="InterPro" id="IPR052894">
    <property type="entry name" value="AsmA-related"/>
</dbReference>
<dbReference type="STRING" id="177413.SAMN05660859_3162"/>
<dbReference type="PANTHER" id="PTHR30441">
    <property type="entry name" value="DUF748 DOMAIN-CONTAINING PROTEIN"/>
    <property type="match status" value="1"/>
</dbReference>
<evidence type="ECO:0000256" key="1">
    <source>
        <dbReference type="SAM" id="MobiDB-lite"/>
    </source>
</evidence>